<feature type="transmembrane region" description="Helical" evidence="7">
    <location>
        <begin position="256"/>
        <end position="278"/>
    </location>
</feature>
<dbReference type="GO" id="GO:0055085">
    <property type="term" value="P:transmembrane transport"/>
    <property type="evidence" value="ECO:0007669"/>
    <property type="project" value="InterPro"/>
</dbReference>
<dbReference type="RefSeq" id="WP_008523348.1">
    <property type="nucleotide sequence ID" value="NZ_CM001376.1"/>
</dbReference>
<dbReference type="EMBL" id="CM001376">
    <property type="protein sequence ID" value="EHM13791.1"/>
    <property type="molecule type" value="Genomic_DNA"/>
</dbReference>
<evidence type="ECO:0000256" key="1">
    <source>
        <dbReference type="ARBA" id="ARBA00004141"/>
    </source>
</evidence>
<evidence type="ECO:0000313" key="8">
    <source>
        <dbReference type="EMBL" id="EHM13791.1"/>
    </source>
</evidence>
<keyword evidence="2" id="KW-0813">Transport</keyword>
<dbReference type="Proteomes" id="UP000003806">
    <property type="component" value="Chromosome"/>
</dbReference>
<keyword evidence="9" id="KW-1185">Reference proteome</keyword>
<dbReference type="AlphaFoldDB" id="H0UIP6"/>
<keyword evidence="6 7" id="KW-0472">Membrane</keyword>
<dbReference type="GO" id="GO:0016020">
    <property type="term" value="C:membrane"/>
    <property type="evidence" value="ECO:0007669"/>
    <property type="project" value="UniProtKB-SubCell"/>
</dbReference>
<sequence>MQALGPIIALMLIMSLGWFIKQKGYLDEHTEGKINWLLFRILMPCSIFSAGIRFRADLIGGWNFMLAIYSSFIFVMILSLVLSRLRGLTPERTATSVMMSIRGNVLYVALPLLFLYIGEQGKEMIALYVAVGMLFYNFFPILAAQICLAGRLSWKKLLSSLVASLKNPVLLAGFAGILCAIAGLVRFIPQPVLQAINMLSQSATGLALLVIGASLELSRLRTDLKVCWIDVMLKVVVLPACLCLAFHIWPLASREGMIAAVIISSVSHAFNCYIFAYGMGMDYRYASSTLACATVLGLGTTAVWLGIAPVLVP</sequence>
<feature type="transmembrane region" description="Helical" evidence="7">
    <location>
        <begin position="97"/>
        <end position="118"/>
    </location>
</feature>
<protein>
    <submittedName>
        <fullName evidence="8">Putative permease</fullName>
    </submittedName>
</protein>
<dbReference type="InterPro" id="IPR004776">
    <property type="entry name" value="Mem_transp_PIN-like"/>
</dbReference>
<evidence type="ECO:0000256" key="5">
    <source>
        <dbReference type="ARBA" id="ARBA00022989"/>
    </source>
</evidence>
<feature type="transmembrane region" description="Helical" evidence="7">
    <location>
        <begin position="64"/>
        <end position="85"/>
    </location>
</feature>
<keyword evidence="5 7" id="KW-1133">Transmembrane helix</keyword>
<dbReference type="PANTHER" id="PTHR36838">
    <property type="entry name" value="AUXIN EFFLUX CARRIER FAMILY PROTEIN"/>
    <property type="match status" value="1"/>
</dbReference>
<keyword evidence="4 7" id="KW-0812">Transmembrane</keyword>
<organism evidence="8 9">
    <name type="scientific">Jonquetella anthropi DSM 22815</name>
    <dbReference type="NCBI Taxonomy" id="885272"/>
    <lineage>
        <taxon>Bacteria</taxon>
        <taxon>Thermotogati</taxon>
        <taxon>Synergistota</taxon>
        <taxon>Synergistia</taxon>
        <taxon>Synergistales</taxon>
        <taxon>Dethiosulfovibrionaceae</taxon>
        <taxon>Jonquetella</taxon>
    </lineage>
</organism>
<proteinExistence type="predicted"/>
<evidence type="ECO:0000256" key="7">
    <source>
        <dbReference type="SAM" id="Phobius"/>
    </source>
</evidence>
<evidence type="ECO:0000256" key="4">
    <source>
        <dbReference type="ARBA" id="ARBA00022692"/>
    </source>
</evidence>
<feature type="transmembrane region" description="Helical" evidence="7">
    <location>
        <begin position="169"/>
        <end position="189"/>
    </location>
</feature>
<keyword evidence="3" id="KW-1003">Cell membrane</keyword>
<feature type="transmembrane region" description="Helical" evidence="7">
    <location>
        <begin position="124"/>
        <end position="148"/>
    </location>
</feature>
<feature type="transmembrane region" description="Helical" evidence="7">
    <location>
        <begin position="6"/>
        <end position="22"/>
    </location>
</feature>
<reference evidence="8 9" key="1">
    <citation type="submission" date="2011-11" db="EMBL/GenBank/DDBJ databases">
        <title>The Noncontiguous Finished genome of Jonquetella anthropi DSM 22815.</title>
        <authorList>
            <consortium name="US DOE Joint Genome Institute (JGI-PGF)"/>
            <person name="Lucas S."/>
            <person name="Copeland A."/>
            <person name="Lapidus A."/>
            <person name="Glavina del Rio T."/>
            <person name="Dalin E."/>
            <person name="Tice H."/>
            <person name="Bruce D."/>
            <person name="Goodwin L."/>
            <person name="Pitluck S."/>
            <person name="Peters L."/>
            <person name="Mikhailova N."/>
            <person name="Held B."/>
            <person name="Kyrpides N."/>
            <person name="Mavromatis K."/>
            <person name="Ivanova N."/>
            <person name="Markowitz V."/>
            <person name="Cheng J.-F."/>
            <person name="Hugenholtz P."/>
            <person name="Woyke T."/>
            <person name="Wu D."/>
            <person name="Gronow S."/>
            <person name="Wellnitz S."/>
            <person name="Brambilla E."/>
            <person name="Klenk H.-P."/>
            <person name="Eisen J.A."/>
        </authorList>
    </citation>
    <scope>NUCLEOTIDE SEQUENCE [LARGE SCALE GENOMIC DNA]</scope>
    <source>
        <strain evidence="8 9">DSM 22815</strain>
    </source>
</reference>
<dbReference type="Pfam" id="PF03547">
    <property type="entry name" value="Mem_trans"/>
    <property type="match status" value="2"/>
</dbReference>
<evidence type="ECO:0000256" key="6">
    <source>
        <dbReference type="ARBA" id="ARBA00023136"/>
    </source>
</evidence>
<gene>
    <name evidence="8" type="ORF">JonanDRAFT_1427</name>
</gene>
<evidence type="ECO:0000256" key="3">
    <source>
        <dbReference type="ARBA" id="ARBA00022475"/>
    </source>
</evidence>
<dbReference type="eggNOG" id="COG0679">
    <property type="taxonomic scope" value="Bacteria"/>
</dbReference>
<feature type="transmembrane region" description="Helical" evidence="7">
    <location>
        <begin position="34"/>
        <end position="52"/>
    </location>
</feature>
<feature type="transmembrane region" description="Helical" evidence="7">
    <location>
        <begin position="290"/>
        <end position="312"/>
    </location>
</feature>
<dbReference type="STRING" id="885272.JonanDRAFT_1427"/>
<dbReference type="PANTHER" id="PTHR36838:SF3">
    <property type="entry name" value="TRANSPORTER AUXIN EFFLUX CARRIER EC FAMILY"/>
    <property type="match status" value="1"/>
</dbReference>
<accession>H0UIP6</accession>
<name>H0UIP6_9BACT</name>
<dbReference type="HOGENOM" id="CLU_056175_3_2_0"/>
<evidence type="ECO:0000256" key="2">
    <source>
        <dbReference type="ARBA" id="ARBA00022448"/>
    </source>
</evidence>
<evidence type="ECO:0000313" key="9">
    <source>
        <dbReference type="Proteomes" id="UP000003806"/>
    </source>
</evidence>
<dbReference type="OrthoDB" id="6312at2"/>
<comment type="subcellular location">
    <subcellularLocation>
        <location evidence="1">Membrane</location>
        <topology evidence="1">Multi-pass membrane protein</topology>
    </subcellularLocation>
</comment>
<feature type="transmembrane region" description="Helical" evidence="7">
    <location>
        <begin position="227"/>
        <end position="250"/>
    </location>
</feature>